<dbReference type="GO" id="GO:0140098">
    <property type="term" value="F:catalytic activity, acting on RNA"/>
    <property type="evidence" value="ECO:0007669"/>
    <property type="project" value="UniProtKB-ARBA"/>
</dbReference>
<feature type="domain" description="Pseudouridine synthase RsuA/RluA-like" evidence="5">
    <location>
        <begin position="7"/>
        <end position="179"/>
    </location>
</feature>
<dbReference type="SUPFAM" id="SSF55120">
    <property type="entry name" value="Pseudouridine synthase"/>
    <property type="match status" value="1"/>
</dbReference>
<evidence type="ECO:0000313" key="7">
    <source>
        <dbReference type="Proteomes" id="UP000178249"/>
    </source>
</evidence>
<sequence length="239" mass="26764">MLFEDEDVLVVNKPAGLIVHSDGRTAEPTLAEWVLAQYPEMKDVGEPWVSPQGEVITRPGIVHRLDRTTSGVMVLAKNPQAFSYLKEQFQKRTVRKEYYAYVYGHPKDDHGVIEAEIGRTRSDPPRWSAQFGKKGNLRAAITEWNVIKRGIDTVTGEKISLLSVMPKTGRTHQIRVHLKAIHHPIVADALYAPNQKPALGFSRVALHARFLALTVPSGVTQTFEAPLPEDFLNAHQQFA</sequence>
<evidence type="ECO:0000256" key="3">
    <source>
        <dbReference type="PIRSR" id="PIRSR606225-1"/>
    </source>
</evidence>
<evidence type="ECO:0000313" key="6">
    <source>
        <dbReference type="EMBL" id="OGG44345.1"/>
    </source>
</evidence>
<dbReference type="InterPro" id="IPR006145">
    <property type="entry name" value="PsdUridine_synth_RsuA/RluA"/>
</dbReference>
<dbReference type="GO" id="GO:0009982">
    <property type="term" value="F:pseudouridine synthase activity"/>
    <property type="evidence" value="ECO:0007669"/>
    <property type="project" value="InterPro"/>
</dbReference>
<organism evidence="6 7">
    <name type="scientific">Candidatus Kaiserbacteria bacterium RIFCSPHIGHO2_01_FULL_48_10</name>
    <dbReference type="NCBI Taxonomy" id="1798476"/>
    <lineage>
        <taxon>Bacteria</taxon>
        <taxon>Candidatus Kaiseribacteriota</taxon>
    </lineage>
</organism>
<name>A0A1F6C5A7_9BACT</name>
<proteinExistence type="inferred from homology"/>
<feature type="active site" evidence="3">
    <location>
        <position position="66"/>
    </location>
</feature>
<dbReference type="CDD" id="cd02869">
    <property type="entry name" value="PseudoU_synth_RluA_like"/>
    <property type="match status" value="1"/>
</dbReference>
<dbReference type="NCBIfam" id="TIGR00005">
    <property type="entry name" value="rluA_subfam"/>
    <property type="match status" value="1"/>
</dbReference>
<dbReference type="GO" id="GO:0003723">
    <property type="term" value="F:RNA binding"/>
    <property type="evidence" value="ECO:0007669"/>
    <property type="project" value="InterPro"/>
</dbReference>
<dbReference type="EMBL" id="MFKP01000011">
    <property type="protein sequence ID" value="OGG44345.1"/>
    <property type="molecule type" value="Genomic_DNA"/>
</dbReference>
<comment type="function">
    <text evidence="4">Responsible for synthesis of pseudouridine from uracil.</text>
</comment>
<keyword evidence="2 4" id="KW-0413">Isomerase</keyword>
<comment type="similarity">
    <text evidence="1 4">Belongs to the pseudouridine synthase RluA family.</text>
</comment>
<evidence type="ECO:0000256" key="4">
    <source>
        <dbReference type="RuleBase" id="RU362028"/>
    </source>
</evidence>
<dbReference type="PROSITE" id="PS01129">
    <property type="entry name" value="PSI_RLU"/>
    <property type="match status" value="1"/>
</dbReference>
<dbReference type="PANTHER" id="PTHR21600">
    <property type="entry name" value="MITOCHONDRIAL RNA PSEUDOURIDINE SYNTHASE"/>
    <property type="match status" value="1"/>
</dbReference>
<dbReference type="InterPro" id="IPR006225">
    <property type="entry name" value="PsdUridine_synth_RluC/D"/>
</dbReference>
<comment type="catalytic activity">
    <reaction evidence="4">
        <text>a uridine in RNA = a pseudouridine in RNA</text>
        <dbReference type="Rhea" id="RHEA:48348"/>
        <dbReference type="Rhea" id="RHEA-COMP:12068"/>
        <dbReference type="Rhea" id="RHEA-COMP:12069"/>
        <dbReference type="ChEBI" id="CHEBI:65314"/>
        <dbReference type="ChEBI" id="CHEBI:65315"/>
    </reaction>
</comment>
<accession>A0A1F6C5A7</accession>
<dbReference type="InterPro" id="IPR050188">
    <property type="entry name" value="RluA_PseudoU_synthase"/>
</dbReference>
<dbReference type="PANTHER" id="PTHR21600:SF44">
    <property type="entry name" value="RIBOSOMAL LARGE SUBUNIT PSEUDOURIDINE SYNTHASE D"/>
    <property type="match status" value="1"/>
</dbReference>
<dbReference type="InterPro" id="IPR006224">
    <property type="entry name" value="PsdUridine_synth_RluA-like_CS"/>
</dbReference>
<dbReference type="InterPro" id="IPR020103">
    <property type="entry name" value="PsdUridine_synth_cat_dom_sf"/>
</dbReference>
<reference evidence="6 7" key="1">
    <citation type="journal article" date="2016" name="Nat. Commun.">
        <title>Thousands of microbial genomes shed light on interconnected biogeochemical processes in an aquifer system.</title>
        <authorList>
            <person name="Anantharaman K."/>
            <person name="Brown C.T."/>
            <person name="Hug L.A."/>
            <person name="Sharon I."/>
            <person name="Castelle C.J."/>
            <person name="Probst A.J."/>
            <person name="Thomas B.C."/>
            <person name="Singh A."/>
            <person name="Wilkins M.J."/>
            <person name="Karaoz U."/>
            <person name="Brodie E.L."/>
            <person name="Williams K.H."/>
            <person name="Hubbard S.S."/>
            <person name="Banfield J.F."/>
        </authorList>
    </citation>
    <scope>NUCLEOTIDE SEQUENCE [LARGE SCALE GENOMIC DNA]</scope>
</reference>
<gene>
    <name evidence="6" type="ORF">A2841_00980</name>
</gene>
<evidence type="ECO:0000256" key="2">
    <source>
        <dbReference type="ARBA" id="ARBA00023235"/>
    </source>
</evidence>
<protein>
    <recommendedName>
        <fullName evidence="4">Pseudouridine synthase</fullName>
        <ecNumber evidence="4">5.4.99.-</ecNumber>
    </recommendedName>
</protein>
<dbReference type="EC" id="5.4.99.-" evidence="4"/>
<dbReference type="Gene3D" id="3.30.2350.10">
    <property type="entry name" value="Pseudouridine synthase"/>
    <property type="match status" value="1"/>
</dbReference>
<dbReference type="AlphaFoldDB" id="A0A1F6C5A7"/>
<dbReference type="GO" id="GO:0000455">
    <property type="term" value="P:enzyme-directed rRNA pseudouridine synthesis"/>
    <property type="evidence" value="ECO:0007669"/>
    <property type="project" value="TreeGrafter"/>
</dbReference>
<comment type="caution">
    <text evidence="6">The sequence shown here is derived from an EMBL/GenBank/DDBJ whole genome shotgun (WGS) entry which is preliminary data.</text>
</comment>
<evidence type="ECO:0000256" key="1">
    <source>
        <dbReference type="ARBA" id="ARBA00010876"/>
    </source>
</evidence>
<dbReference type="Pfam" id="PF00849">
    <property type="entry name" value="PseudoU_synth_2"/>
    <property type="match status" value="1"/>
</dbReference>
<evidence type="ECO:0000259" key="5">
    <source>
        <dbReference type="Pfam" id="PF00849"/>
    </source>
</evidence>
<dbReference type="Proteomes" id="UP000178249">
    <property type="component" value="Unassembled WGS sequence"/>
</dbReference>